<dbReference type="GO" id="GO:0005739">
    <property type="term" value="C:mitochondrion"/>
    <property type="evidence" value="ECO:0007669"/>
    <property type="project" value="TreeGrafter"/>
</dbReference>
<reference evidence="4" key="1">
    <citation type="submission" date="2021-01" db="EMBL/GenBank/DDBJ databases">
        <authorList>
            <person name="Corre E."/>
            <person name="Pelletier E."/>
            <person name="Niang G."/>
            <person name="Scheremetjew M."/>
            <person name="Finn R."/>
            <person name="Kale V."/>
            <person name="Holt S."/>
            <person name="Cochrane G."/>
            <person name="Meng A."/>
            <person name="Brown T."/>
            <person name="Cohen L."/>
        </authorList>
    </citation>
    <scope>NUCLEOTIDE SEQUENCE</scope>
    <source>
        <strain evidence="4">CCMP2877</strain>
    </source>
</reference>
<evidence type="ECO:0000313" key="4">
    <source>
        <dbReference type="EMBL" id="CAD9259019.1"/>
    </source>
</evidence>
<accession>A0A7S1U990</accession>
<evidence type="ECO:0000256" key="2">
    <source>
        <dbReference type="ARBA" id="ARBA00022679"/>
    </source>
</evidence>
<gene>
    <name evidence="4" type="ORF">PPAR1163_LOCUS17393</name>
</gene>
<dbReference type="GO" id="GO:0032259">
    <property type="term" value="P:methylation"/>
    <property type="evidence" value="ECO:0007669"/>
    <property type="project" value="UniProtKB-KW"/>
</dbReference>
<dbReference type="Gene3D" id="3.40.50.150">
    <property type="entry name" value="Vaccinia Virus protein VP39"/>
    <property type="match status" value="1"/>
</dbReference>
<dbReference type="InterPro" id="IPR013216">
    <property type="entry name" value="Methyltransf_11"/>
</dbReference>
<proteinExistence type="predicted"/>
<keyword evidence="1" id="KW-0489">Methyltransferase</keyword>
<dbReference type="Pfam" id="PF08241">
    <property type="entry name" value="Methyltransf_11"/>
    <property type="match status" value="1"/>
</dbReference>
<dbReference type="CDD" id="cd02440">
    <property type="entry name" value="AdoMet_MTases"/>
    <property type="match status" value="1"/>
</dbReference>
<feature type="domain" description="Methyltransferase type 11" evidence="3">
    <location>
        <begin position="80"/>
        <end position="190"/>
    </location>
</feature>
<protein>
    <recommendedName>
        <fullName evidence="3">Methyltransferase type 11 domain-containing protein</fullName>
    </recommendedName>
</protein>
<dbReference type="EMBL" id="HBGJ01027413">
    <property type="protein sequence ID" value="CAD9259019.1"/>
    <property type="molecule type" value="Transcribed_RNA"/>
</dbReference>
<dbReference type="AlphaFoldDB" id="A0A7S1U990"/>
<dbReference type="PANTHER" id="PTHR13090:SF1">
    <property type="entry name" value="ARGININE-HYDROXYLASE NDUFAF5, MITOCHONDRIAL"/>
    <property type="match status" value="1"/>
</dbReference>
<sequence>MRRSLAGLRRRRPWRAAAALSMEAQHVFDRAVKRRHRDYAAEVAGRGGAAALQMNALKDESARQLLDRLEDIQRDFPLTLDLGCGLGHIRKALLEVPGAGGIEHLVEVDASAGMVEYCRREAAAEANPNSEDEDEGAIELRHAVVDEEFLPFQDNSFDLVLSSMSMHWVNDLPGMLTQARRCLRPDGAFLGAMLGGATLDELRVSLMLAEEELEGGISPHTSPMVQLSDAASLITSAGFRLPVVDSDTYALHYPDMDTLMRELQRAGDGNAVPHRRHHVPRRTFARAAEIYRERFGEEDGSLPATFQIIYMIGWKEHESQQQPKARGSANASMKDALEVEVTVTEGGDGGGESKA</sequence>
<dbReference type="PANTHER" id="PTHR13090">
    <property type="entry name" value="ARGININE-HYDROXYLASE NDUFAF5, MITOCHONDRIAL"/>
    <property type="match status" value="1"/>
</dbReference>
<dbReference type="GO" id="GO:0032981">
    <property type="term" value="P:mitochondrial respiratory chain complex I assembly"/>
    <property type="evidence" value="ECO:0007669"/>
    <property type="project" value="TreeGrafter"/>
</dbReference>
<evidence type="ECO:0000259" key="3">
    <source>
        <dbReference type="Pfam" id="PF08241"/>
    </source>
</evidence>
<organism evidence="4">
    <name type="scientific">Phaeomonas parva</name>
    <dbReference type="NCBI Taxonomy" id="124430"/>
    <lineage>
        <taxon>Eukaryota</taxon>
        <taxon>Sar</taxon>
        <taxon>Stramenopiles</taxon>
        <taxon>Ochrophyta</taxon>
        <taxon>Pinguiophyceae</taxon>
        <taxon>Pinguiochrysidales</taxon>
        <taxon>Pinguiochrysidaceae</taxon>
        <taxon>Phaeomonas</taxon>
    </lineage>
</organism>
<name>A0A7S1U990_9STRA</name>
<dbReference type="SUPFAM" id="SSF53335">
    <property type="entry name" value="S-adenosyl-L-methionine-dependent methyltransferases"/>
    <property type="match status" value="1"/>
</dbReference>
<dbReference type="GO" id="GO:0008757">
    <property type="term" value="F:S-adenosylmethionine-dependent methyltransferase activity"/>
    <property type="evidence" value="ECO:0007669"/>
    <property type="project" value="InterPro"/>
</dbReference>
<evidence type="ECO:0000256" key="1">
    <source>
        <dbReference type="ARBA" id="ARBA00022603"/>
    </source>
</evidence>
<dbReference type="InterPro" id="IPR029063">
    <property type="entry name" value="SAM-dependent_MTases_sf"/>
</dbReference>
<keyword evidence="2" id="KW-0808">Transferase</keyword>
<dbReference type="InterPro" id="IPR050602">
    <property type="entry name" value="Malonyl-ACP_OMT"/>
</dbReference>